<proteinExistence type="predicted"/>
<evidence type="ECO:0000313" key="1">
    <source>
        <dbReference type="EMBL" id="VVD60373.1"/>
    </source>
</evidence>
<organism evidence="1 2">
    <name type="scientific">Pandoraea eparura</name>
    <dbReference type="NCBI Taxonomy" id="2508291"/>
    <lineage>
        <taxon>Bacteria</taxon>
        <taxon>Pseudomonadati</taxon>
        <taxon>Pseudomonadota</taxon>
        <taxon>Betaproteobacteria</taxon>
        <taxon>Burkholderiales</taxon>
        <taxon>Burkholderiaceae</taxon>
        <taxon>Pandoraea</taxon>
    </lineage>
</organism>
<evidence type="ECO:0000313" key="2">
    <source>
        <dbReference type="Proteomes" id="UP000400981"/>
    </source>
</evidence>
<dbReference type="AlphaFoldDB" id="A0A5E4RC66"/>
<keyword evidence="2" id="KW-1185">Reference proteome</keyword>
<dbReference type="InterPro" id="IPR035965">
    <property type="entry name" value="PAS-like_dom_sf"/>
</dbReference>
<dbReference type="Proteomes" id="UP000400981">
    <property type="component" value="Unassembled WGS sequence"/>
</dbReference>
<dbReference type="OrthoDB" id="8564681at2"/>
<reference evidence="1 2" key="1">
    <citation type="submission" date="2019-08" db="EMBL/GenBank/DDBJ databases">
        <authorList>
            <person name="Peeters C."/>
        </authorList>
    </citation>
    <scope>NUCLEOTIDE SEQUENCE [LARGE SCALE GENOMIC DNA]</scope>
    <source>
        <strain evidence="1 2">LMG 31012</strain>
    </source>
</reference>
<sequence>MGNEFEEVRITELAELGAEGVDAFSFGVIGFAPDAMVTVYNATESRNAGLSPQRVLGKHLFEEVAPCMNNFMVAQRFDDADELDDIIPYVLTLRMRPTPVRLRLLKAPGCATRFVLIERRTAN</sequence>
<dbReference type="SUPFAM" id="SSF55785">
    <property type="entry name" value="PYP-like sensor domain (PAS domain)"/>
    <property type="match status" value="1"/>
</dbReference>
<accession>A0A5E4RC66</accession>
<dbReference type="RefSeq" id="WP_150587392.1">
    <property type="nucleotide sequence ID" value="NZ_CABPSH010000001.1"/>
</dbReference>
<protein>
    <submittedName>
        <fullName evidence="1">Phosphonate transporter</fullName>
    </submittedName>
</protein>
<name>A0A5E4RC66_9BURK</name>
<dbReference type="Gene3D" id="3.30.450.20">
    <property type="entry name" value="PAS domain"/>
    <property type="match status" value="1"/>
</dbReference>
<dbReference type="EMBL" id="CABPSH010000001">
    <property type="protein sequence ID" value="VVD60373.1"/>
    <property type="molecule type" value="Genomic_DNA"/>
</dbReference>
<gene>
    <name evidence="1" type="ORF">PEP31012_00070</name>
</gene>